<feature type="transmembrane region" description="Helical" evidence="1">
    <location>
        <begin position="111"/>
        <end position="128"/>
    </location>
</feature>
<keyword evidence="1" id="KW-1133">Transmembrane helix</keyword>
<evidence type="ECO:0000313" key="2">
    <source>
        <dbReference type="EMBL" id="QES87468.1"/>
    </source>
</evidence>
<gene>
    <name evidence="2" type="ORF">E0W69_001915</name>
</gene>
<feature type="transmembrane region" description="Helical" evidence="1">
    <location>
        <begin position="80"/>
        <end position="105"/>
    </location>
</feature>
<dbReference type="EMBL" id="CP044016">
    <property type="protein sequence ID" value="QES87468.1"/>
    <property type="molecule type" value="Genomic_DNA"/>
</dbReference>
<feature type="transmembrane region" description="Helical" evidence="1">
    <location>
        <begin position="40"/>
        <end position="59"/>
    </location>
</feature>
<keyword evidence="1" id="KW-0812">Transmembrane</keyword>
<evidence type="ECO:0000256" key="1">
    <source>
        <dbReference type="SAM" id="Phobius"/>
    </source>
</evidence>
<feature type="transmembrane region" description="Helical" evidence="1">
    <location>
        <begin position="12"/>
        <end position="34"/>
    </location>
</feature>
<accession>A0A5P2FYK9</accession>
<sequence>MKKYFWHNGTHSYTKLLLCLLIGAIGMFIPIPAFSEMQHILFSWDIFCFIYLSLYWISFYKTPTSQIKKEAKKEDNSRTILFTLVMIIVFVSLLGVFMLIISTNVPHQSKYIPISLTLFTLLLSWNMLHTVYTVRYAHLYYDNEQNLPDCGLQFPGDEKQPDFLDFAYYSFVLGMTFQVSDISITSKKIRRLTLWHSLISFGYNMVIIAITINIIAGLGG</sequence>
<keyword evidence="3" id="KW-1185">Reference proteome</keyword>
<organism evidence="2 3">
    <name type="scientific">Rhizosphaericola mali</name>
    <dbReference type="NCBI Taxonomy" id="2545455"/>
    <lineage>
        <taxon>Bacteria</taxon>
        <taxon>Pseudomonadati</taxon>
        <taxon>Bacteroidota</taxon>
        <taxon>Chitinophagia</taxon>
        <taxon>Chitinophagales</taxon>
        <taxon>Chitinophagaceae</taxon>
        <taxon>Rhizosphaericola</taxon>
    </lineage>
</organism>
<feature type="transmembrane region" description="Helical" evidence="1">
    <location>
        <begin position="194"/>
        <end position="216"/>
    </location>
</feature>
<dbReference type="AlphaFoldDB" id="A0A5P2FYK9"/>
<dbReference type="InterPro" id="IPR009781">
    <property type="entry name" value="DUF1345"/>
</dbReference>
<name>A0A5P2FYK9_9BACT</name>
<reference evidence="2 3" key="1">
    <citation type="submission" date="2019-09" db="EMBL/GenBank/DDBJ databases">
        <title>Complete genome sequence of Arachidicoccus sp. B3-10 isolated from apple orchard soil.</title>
        <authorList>
            <person name="Kim H.S."/>
            <person name="Han K.-I."/>
            <person name="Suh M.K."/>
            <person name="Lee K.C."/>
            <person name="Eom M.K."/>
            <person name="Kim J.-S."/>
            <person name="Kang S.W."/>
            <person name="Sin Y."/>
            <person name="Lee J.-S."/>
        </authorList>
    </citation>
    <scope>NUCLEOTIDE SEQUENCE [LARGE SCALE GENOMIC DNA]</scope>
    <source>
        <strain evidence="2 3">B3-10</strain>
    </source>
</reference>
<evidence type="ECO:0000313" key="3">
    <source>
        <dbReference type="Proteomes" id="UP000292424"/>
    </source>
</evidence>
<keyword evidence="1" id="KW-0472">Membrane</keyword>
<proteinExistence type="predicted"/>
<dbReference type="Proteomes" id="UP000292424">
    <property type="component" value="Chromosome"/>
</dbReference>
<dbReference type="KEGG" id="arac:E0W69_001915"/>
<dbReference type="Pfam" id="PF07077">
    <property type="entry name" value="DUF1345"/>
    <property type="match status" value="1"/>
</dbReference>
<protein>
    <submittedName>
        <fullName evidence="2">DUF1345 domain-containing protein</fullName>
    </submittedName>
</protein>
<dbReference type="OrthoDB" id="64737at2"/>
<dbReference type="RefSeq" id="WP_131328345.1">
    <property type="nucleotide sequence ID" value="NZ_CP044016.1"/>
</dbReference>